<evidence type="ECO:0000256" key="1">
    <source>
        <dbReference type="SAM" id="Phobius"/>
    </source>
</evidence>
<dbReference type="SUPFAM" id="SSF81324">
    <property type="entry name" value="Voltage-gated potassium channels"/>
    <property type="match status" value="1"/>
</dbReference>
<name>A0ABD5WG73_9EURY</name>
<evidence type="ECO:0000259" key="2">
    <source>
        <dbReference type="Pfam" id="PF07885"/>
    </source>
</evidence>
<organism evidence="3 4">
    <name type="scientific">Halorussus caseinilyticus</name>
    <dbReference type="NCBI Taxonomy" id="3034025"/>
    <lineage>
        <taxon>Archaea</taxon>
        <taxon>Methanobacteriati</taxon>
        <taxon>Methanobacteriota</taxon>
        <taxon>Stenosarchaea group</taxon>
        <taxon>Halobacteria</taxon>
        <taxon>Halobacteriales</taxon>
        <taxon>Haladaptataceae</taxon>
        <taxon>Halorussus</taxon>
    </lineage>
</organism>
<comment type="caution">
    <text evidence="3">The sequence shown here is derived from an EMBL/GenBank/DDBJ whole genome shotgun (WGS) entry which is preliminary data.</text>
</comment>
<dbReference type="Pfam" id="PF13576">
    <property type="entry name" value="Pentapeptide_3"/>
    <property type="match status" value="5"/>
</dbReference>
<dbReference type="AlphaFoldDB" id="A0ABD5WG73"/>
<keyword evidence="1" id="KW-0812">Transmembrane</keyword>
<dbReference type="Gene3D" id="1.10.287.70">
    <property type="match status" value="1"/>
</dbReference>
<dbReference type="EMBL" id="JBHSZH010000001">
    <property type="protein sequence ID" value="MFC7078755.1"/>
    <property type="molecule type" value="Genomic_DNA"/>
</dbReference>
<dbReference type="PANTHER" id="PTHR14136">
    <property type="entry name" value="BTB_POZ DOMAIN-CONTAINING PROTEIN KCTD9"/>
    <property type="match status" value="1"/>
</dbReference>
<dbReference type="InterPro" id="IPR013099">
    <property type="entry name" value="K_chnl_dom"/>
</dbReference>
<sequence>MARTEERSAADATTTCQYTFDPARHTDARLQTTWECPHEAHGDSDYCRFHMSRDERASNDVTAEDIVARLKRNLESDDVRANEYVGANLPHLSLTYQDINGGTNHVLNFQYADIDGLDITHGRLEQGLNLRGATVGTLKFEGATIGGVLDGDQLSVEGTLSAYETTFREDVSFVGASFHGEVNCDETTFTDDTSFEGATFHDVAHFRNVETTGTSHVLDDHISFAGVEFRDDASFRQATFQYVTFEDTTFHAASDFEHVEFEGDTRFGGVVFDRMADFDEARFHDDACFEDARFKALAEFRGVEFNGGSRTTNDDVTFEGARFEGEADFKLARFRFADFKDATFEGEFNLDRAVFDARADCHRIEISGLANLERSEFREGVTFDGSTFAGDVEAVEAQFYGDADFVGATFRSRVRFTEARFREDASFREAAFHDAAIFRGVVFEGEAKHLEENASFDEVTFEATADFEAASFTNGSFRDVTFHDEGNFRTAEFHKGVEFRIVAGGSGDTYVDLTEATLCGGSVVITADSVVLYDLTKATLGDLNLESEGNQHQLLDHFRFCLTDFDHFDFSNHHAYLERNDWNVHDFLGDESSGRYDVEMTNEVIEETYRKAQDSANAVGDTPAMREFEFKRYFYNRKKNVDIVLHEYSLDVWGRLRKGASVGLNFFMQFTCGYGNRLPRIAVLTFLLPALFGVLYVLGGPLQTQAGVIWDAAQPSTTLFEGLYYSYISFSTIGYGDIGPVGWAAKILAASQGMLNGLFFTLLTFTLFKRVLGGNQVPGGFSAVVGDFWSPANCLFLRARETSNPARADATACVSRPTARGMTE</sequence>
<protein>
    <submittedName>
        <fullName evidence="3">Pentapeptide repeat-containing protein</fullName>
    </submittedName>
</protein>
<gene>
    <name evidence="3" type="ORF">ACFQJ6_00030</name>
</gene>
<dbReference type="InterPro" id="IPR051082">
    <property type="entry name" value="Pentapeptide-BTB/POZ_domain"/>
</dbReference>
<dbReference type="Gene3D" id="2.160.20.80">
    <property type="entry name" value="E3 ubiquitin-protein ligase SopA"/>
    <property type="match status" value="3"/>
</dbReference>
<feature type="domain" description="Potassium channel" evidence="2">
    <location>
        <begin position="716"/>
        <end position="770"/>
    </location>
</feature>
<reference evidence="3 4" key="1">
    <citation type="journal article" date="2019" name="Int. J. Syst. Evol. Microbiol.">
        <title>The Global Catalogue of Microorganisms (GCM) 10K type strain sequencing project: providing services to taxonomists for standard genome sequencing and annotation.</title>
        <authorList>
            <consortium name="The Broad Institute Genomics Platform"/>
            <consortium name="The Broad Institute Genome Sequencing Center for Infectious Disease"/>
            <person name="Wu L."/>
            <person name="Ma J."/>
        </authorList>
    </citation>
    <scope>NUCLEOTIDE SEQUENCE [LARGE SCALE GENOMIC DNA]</scope>
    <source>
        <strain evidence="3 4">DT72</strain>
    </source>
</reference>
<dbReference type="Pfam" id="PF07885">
    <property type="entry name" value="Ion_trans_2"/>
    <property type="match status" value="1"/>
</dbReference>
<proteinExistence type="predicted"/>
<feature type="transmembrane region" description="Helical" evidence="1">
    <location>
        <begin position="678"/>
        <end position="698"/>
    </location>
</feature>
<dbReference type="Proteomes" id="UP001596407">
    <property type="component" value="Unassembled WGS sequence"/>
</dbReference>
<dbReference type="RefSeq" id="WP_382208356.1">
    <property type="nucleotide sequence ID" value="NZ_JBHSZH010000001.1"/>
</dbReference>
<evidence type="ECO:0000313" key="3">
    <source>
        <dbReference type="EMBL" id="MFC7078755.1"/>
    </source>
</evidence>
<keyword evidence="1" id="KW-0472">Membrane</keyword>
<accession>A0ABD5WG73</accession>
<dbReference type="PANTHER" id="PTHR14136:SF17">
    <property type="entry name" value="BTB_POZ DOMAIN-CONTAINING PROTEIN KCTD9"/>
    <property type="match status" value="1"/>
</dbReference>
<keyword evidence="4" id="KW-1185">Reference proteome</keyword>
<keyword evidence="1" id="KW-1133">Transmembrane helix</keyword>
<dbReference type="InterPro" id="IPR001646">
    <property type="entry name" value="5peptide_repeat"/>
</dbReference>
<evidence type="ECO:0000313" key="4">
    <source>
        <dbReference type="Proteomes" id="UP001596407"/>
    </source>
</evidence>